<evidence type="ECO:0000259" key="1">
    <source>
        <dbReference type="PROSITE" id="PS51186"/>
    </source>
</evidence>
<gene>
    <name evidence="2" type="ORF">OEV98_14345</name>
</gene>
<dbReference type="Pfam" id="PF13302">
    <property type="entry name" value="Acetyltransf_3"/>
    <property type="match status" value="1"/>
</dbReference>
<dbReference type="PANTHER" id="PTHR43792:SF1">
    <property type="entry name" value="N-ACETYLTRANSFERASE DOMAIN-CONTAINING PROTEIN"/>
    <property type="match status" value="1"/>
</dbReference>
<evidence type="ECO:0000313" key="2">
    <source>
        <dbReference type="EMBL" id="MCU9614720.1"/>
    </source>
</evidence>
<accession>A0AAE3IU80</accession>
<dbReference type="Proteomes" id="UP001209318">
    <property type="component" value="Unassembled WGS sequence"/>
</dbReference>
<dbReference type="InterPro" id="IPR000182">
    <property type="entry name" value="GNAT_dom"/>
</dbReference>
<protein>
    <submittedName>
        <fullName evidence="2">GNAT family N-acetyltransferase</fullName>
    </submittedName>
</protein>
<evidence type="ECO:0000313" key="3">
    <source>
        <dbReference type="Proteomes" id="UP001209318"/>
    </source>
</evidence>
<dbReference type="EMBL" id="JAOUSF010000005">
    <property type="protein sequence ID" value="MCU9614720.1"/>
    <property type="molecule type" value="Genomic_DNA"/>
</dbReference>
<organism evidence="2 3">
    <name type="scientific">Perspicuibacillus lycopersici</name>
    <dbReference type="NCBI Taxonomy" id="1325689"/>
    <lineage>
        <taxon>Bacteria</taxon>
        <taxon>Bacillati</taxon>
        <taxon>Bacillota</taxon>
        <taxon>Bacilli</taxon>
        <taxon>Bacillales</taxon>
        <taxon>Bacillaceae</taxon>
        <taxon>Perspicuibacillus</taxon>
    </lineage>
</organism>
<comment type="caution">
    <text evidence="2">The sequence shown here is derived from an EMBL/GenBank/DDBJ whole genome shotgun (WGS) entry which is preliminary data.</text>
</comment>
<name>A0AAE3IU80_9BACI</name>
<reference evidence="2" key="1">
    <citation type="submission" date="2022-10" db="EMBL/GenBank/DDBJ databases">
        <title>Description of Fervidibacillus gen. nov. in the family Fervidibacillaceae fam. nov. with two species, Fervidibacillus albus sp. nov., and Fervidibacillus halotolerans sp. nov., isolated from tidal flat sediments.</title>
        <authorList>
            <person name="Kwon K.K."/>
            <person name="Yang S.-H."/>
        </authorList>
    </citation>
    <scope>NUCLEOTIDE SEQUENCE</scope>
    <source>
        <strain evidence="2">JCM 19140</strain>
    </source>
</reference>
<dbReference type="AlphaFoldDB" id="A0AAE3IU80"/>
<dbReference type="PANTHER" id="PTHR43792">
    <property type="entry name" value="GNAT FAMILY, PUTATIVE (AFU_ORTHOLOGUE AFUA_3G00765)-RELATED-RELATED"/>
    <property type="match status" value="1"/>
</dbReference>
<dbReference type="InterPro" id="IPR016181">
    <property type="entry name" value="Acyl_CoA_acyltransferase"/>
</dbReference>
<keyword evidence="3" id="KW-1185">Reference proteome</keyword>
<dbReference type="InterPro" id="IPR051531">
    <property type="entry name" value="N-acetyltransferase"/>
</dbReference>
<dbReference type="GO" id="GO:0016747">
    <property type="term" value="F:acyltransferase activity, transferring groups other than amino-acyl groups"/>
    <property type="evidence" value="ECO:0007669"/>
    <property type="project" value="InterPro"/>
</dbReference>
<proteinExistence type="predicted"/>
<dbReference type="RefSeq" id="WP_263074044.1">
    <property type="nucleotide sequence ID" value="NZ_JAOUSF010000005.1"/>
</dbReference>
<sequence length="178" mass="21024">MTTLQTKRLFLREFIDDDFPSLYEIFSDPEAMKFYPAPFSQEKTKEWIKNNQKRYKEDGFGLWAVCLQDTGECIGDCGLVKQQFIDRTEIEIGYHIQRKFWGYGYATEAASVCRTYGFKELEKDRFISIIKTGNIASVRVAEKIGMQKEREDYIFGNYYDIYSVLKNNEVKIDRDVKF</sequence>
<dbReference type="SUPFAM" id="SSF55729">
    <property type="entry name" value="Acyl-CoA N-acyltransferases (Nat)"/>
    <property type="match status" value="1"/>
</dbReference>
<dbReference type="Gene3D" id="3.40.630.30">
    <property type="match status" value="1"/>
</dbReference>
<feature type="domain" description="N-acetyltransferase" evidence="1">
    <location>
        <begin position="9"/>
        <end position="165"/>
    </location>
</feature>
<dbReference type="PROSITE" id="PS51186">
    <property type="entry name" value="GNAT"/>
    <property type="match status" value="1"/>
</dbReference>